<reference evidence="2" key="2">
    <citation type="submission" date="2023-11" db="UniProtKB">
        <authorList>
            <consortium name="WormBaseParasite"/>
        </authorList>
    </citation>
    <scope>IDENTIFICATION</scope>
</reference>
<reference evidence="1" key="1">
    <citation type="submission" date="2022-06" db="EMBL/GenBank/DDBJ databases">
        <authorList>
            <person name="Berger JAMES D."/>
            <person name="Berger JAMES D."/>
        </authorList>
    </citation>
    <scope>NUCLEOTIDE SEQUENCE [LARGE SCALE GENOMIC DNA]</scope>
</reference>
<sequence length="87" mass="10037">MFTDSESLECQRIVSQLYETAMKGLNVYNLYSECAGGVQMSSFNQNRPSMSITELSSILTSSKQFIHHDFGNLFCDNVYIKYRRYAK</sequence>
<name>A0AA85GDA1_9TREM</name>
<evidence type="ECO:0000313" key="2">
    <source>
        <dbReference type="WBParaSite" id="SRDH1_87750.1"/>
    </source>
</evidence>
<accession>A0AA85GDA1</accession>
<proteinExistence type="predicted"/>
<keyword evidence="1" id="KW-1185">Reference proteome</keyword>
<dbReference type="AlphaFoldDB" id="A0AA85GDA1"/>
<organism evidence="1 2">
    <name type="scientific">Schistosoma rodhaini</name>
    <dbReference type="NCBI Taxonomy" id="6188"/>
    <lineage>
        <taxon>Eukaryota</taxon>
        <taxon>Metazoa</taxon>
        <taxon>Spiralia</taxon>
        <taxon>Lophotrochozoa</taxon>
        <taxon>Platyhelminthes</taxon>
        <taxon>Trematoda</taxon>
        <taxon>Digenea</taxon>
        <taxon>Strigeidida</taxon>
        <taxon>Schistosomatoidea</taxon>
        <taxon>Schistosomatidae</taxon>
        <taxon>Schistosoma</taxon>
    </lineage>
</organism>
<dbReference type="Proteomes" id="UP000050792">
    <property type="component" value="Unassembled WGS sequence"/>
</dbReference>
<evidence type="ECO:0000313" key="1">
    <source>
        <dbReference type="Proteomes" id="UP000050792"/>
    </source>
</evidence>
<protein>
    <submittedName>
        <fullName evidence="2">AraC family transcriptional regulator</fullName>
    </submittedName>
</protein>
<dbReference type="WBParaSite" id="SRDH1_87750.1">
    <property type="protein sequence ID" value="SRDH1_87750.1"/>
    <property type="gene ID" value="SRDH1_87750"/>
</dbReference>